<proteinExistence type="predicted"/>
<dbReference type="Pfam" id="PF22939">
    <property type="entry name" value="WHD_GPIID"/>
    <property type="match status" value="1"/>
</dbReference>
<evidence type="ECO:0000256" key="2">
    <source>
        <dbReference type="PROSITE-ProRule" id="PRU00023"/>
    </source>
</evidence>
<dbReference type="PANTHER" id="PTHR10039">
    <property type="entry name" value="AMELOGENIN"/>
    <property type="match status" value="1"/>
</dbReference>
<dbReference type="GeneID" id="41998741"/>
<reference evidence="5 6" key="1">
    <citation type="submission" date="2018-06" db="EMBL/GenBank/DDBJ databases">
        <title>Fusarium incarnatum-equiseti species complex species 28.</title>
        <authorList>
            <person name="Gardiner D.M."/>
        </authorList>
    </citation>
    <scope>NUCLEOTIDE SEQUENCE [LARGE SCALE GENOMIC DNA]</scope>
    <source>
        <strain evidence="5 6">FIESC_28</strain>
    </source>
</reference>
<dbReference type="InterPro" id="IPR056884">
    <property type="entry name" value="NPHP3-like_N"/>
</dbReference>
<feature type="domain" description="GPI inositol-deacylase winged helix" evidence="3">
    <location>
        <begin position="354"/>
        <end position="427"/>
    </location>
</feature>
<comment type="caution">
    <text evidence="5">The sequence shown here is derived from an EMBL/GenBank/DDBJ whole genome shotgun (WGS) entry which is preliminary data.</text>
</comment>
<keyword evidence="2" id="KW-0040">ANK repeat</keyword>
<evidence type="ECO:0000259" key="3">
    <source>
        <dbReference type="Pfam" id="PF22939"/>
    </source>
</evidence>
<organism evidence="5 6">
    <name type="scientific">Fusarium coffeatum</name>
    <dbReference type="NCBI Taxonomy" id="231269"/>
    <lineage>
        <taxon>Eukaryota</taxon>
        <taxon>Fungi</taxon>
        <taxon>Dikarya</taxon>
        <taxon>Ascomycota</taxon>
        <taxon>Pezizomycotina</taxon>
        <taxon>Sordariomycetes</taxon>
        <taxon>Hypocreomycetidae</taxon>
        <taxon>Hypocreales</taxon>
        <taxon>Nectriaceae</taxon>
        <taxon>Fusarium</taxon>
        <taxon>Fusarium incarnatum-equiseti species complex</taxon>
    </lineage>
</organism>
<dbReference type="InterPro" id="IPR036770">
    <property type="entry name" value="Ankyrin_rpt-contain_sf"/>
</dbReference>
<dbReference type="InterPro" id="IPR027417">
    <property type="entry name" value="P-loop_NTPase"/>
</dbReference>
<keyword evidence="1" id="KW-0677">Repeat</keyword>
<name>A0A366R0T5_9HYPO</name>
<sequence>MTSVGDVLAIIDATIKIVDAARTIYNANKEKEELRKWIQTLADTLRGFIDVSTCLTGQNRIVFDSINAQIEDRMASVQKRLVEEKGGSKRRLNRLLWPARRNKAREDIEAIEKLDEQVRKVFQTQDTEDLPGLNNHLDIVMSLWCQLEHSIGGLTVDPETLRKWIPKMEAGPFLPEKDQKALKMEVLSYTISKAGKTLLILDGLDEVPSDYQRDVVDMLRDVLKRNNQCRLMITSRPYANITALAVEEPKLVLRATAHDIELYIHDRISRSRNHLFLHHQATKHVITELKCKCDGTFLMAKLHMDEVLKAESEAECWDIIQHLPAEASQAYEKGLQRLAEAYRKPEGNMPCSAIQALFWVVFAKARMTSKQLKQALAIRATDTKYNSQNEIFQGIDTLCGELLVVDPRDQEVLVAHKTISDYLMRPETQKTWFPNIQAHIHLTLIRYLSLGDLNEPLRNPPCTEQFKHRHPLLTYSLNDWNSHVLQQVAEMFEIKPNRQLATLMDENAAVAPGRIGGLHWAVIFSLKASIQSVYRHERQHPIEGGLSLTPLGLAAAHGRTAMAMELLQAGACPDGKDYNGESHRPPIYDALLFGRIDIVYLLLEHGATLTLRRPGNDLSAVDLLYTPELELLAPLVAKSISKKPSINYQEYLLLVKGGFIREFQRAIQNGLDVNQPCGNGKNALDYAFELENEEIISILEEHGAYSILPWDDQCSMAAGYQRHAPEPYSPGGNLSFKQKMWGEDLPFETRRLGFRGNLEDGLVMEVRVDERIKLPVRAVVFETMSAASFYDRLSDEKVAPPECNYTYLGSTTTGLAHNIQKNYEWRMHTNIWDVEDSETLSPLRTKLIKSLRYKDEIQLF</sequence>
<accession>A0A366R0T5</accession>
<dbReference type="Proteomes" id="UP000253153">
    <property type="component" value="Unassembled WGS sequence"/>
</dbReference>
<feature type="repeat" description="ANK" evidence="2">
    <location>
        <begin position="582"/>
        <end position="614"/>
    </location>
</feature>
<dbReference type="OrthoDB" id="5102831at2759"/>
<evidence type="ECO:0000313" key="6">
    <source>
        <dbReference type="Proteomes" id="UP000253153"/>
    </source>
</evidence>
<dbReference type="PROSITE" id="PS50088">
    <property type="entry name" value="ANK_REPEAT"/>
    <property type="match status" value="1"/>
</dbReference>
<gene>
    <name evidence="5" type="ORF">FIESC28_09308</name>
</gene>
<dbReference type="SUPFAM" id="SSF48403">
    <property type="entry name" value="Ankyrin repeat"/>
    <property type="match status" value="1"/>
</dbReference>
<dbReference type="InterPro" id="IPR002110">
    <property type="entry name" value="Ankyrin_rpt"/>
</dbReference>
<dbReference type="PANTHER" id="PTHR10039:SF16">
    <property type="entry name" value="GPI INOSITOL-DEACYLASE"/>
    <property type="match status" value="1"/>
</dbReference>
<dbReference type="InterPro" id="IPR054471">
    <property type="entry name" value="GPIID_WHD"/>
</dbReference>
<dbReference type="RefSeq" id="XP_031012479.1">
    <property type="nucleotide sequence ID" value="XM_031163445.1"/>
</dbReference>
<dbReference type="SMART" id="SM00248">
    <property type="entry name" value="ANK"/>
    <property type="match status" value="3"/>
</dbReference>
<evidence type="ECO:0000256" key="1">
    <source>
        <dbReference type="ARBA" id="ARBA00022737"/>
    </source>
</evidence>
<feature type="domain" description="Nephrocystin 3-like N-terminal" evidence="4">
    <location>
        <begin position="134"/>
        <end position="236"/>
    </location>
</feature>
<keyword evidence="6" id="KW-1185">Reference proteome</keyword>
<dbReference type="Pfam" id="PF24883">
    <property type="entry name" value="NPHP3_N"/>
    <property type="match status" value="1"/>
</dbReference>
<dbReference type="EMBL" id="QKXC01000228">
    <property type="protein sequence ID" value="RBR10777.1"/>
    <property type="molecule type" value="Genomic_DNA"/>
</dbReference>
<protein>
    <submittedName>
        <fullName evidence="5">Uncharacterized protein</fullName>
    </submittedName>
</protein>
<dbReference type="Gene3D" id="1.25.40.20">
    <property type="entry name" value="Ankyrin repeat-containing domain"/>
    <property type="match status" value="1"/>
</dbReference>
<dbReference type="Gene3D" id="3.40.50.300">
    <property type="entry name" value="P-loop containing nucleotide triphosphate hydrolases"/>
    <property type="match status" value="1"/>
</dbReference>
<evidence type="ECO:0000259" key="4">
    <source>
        <dbReference type="Pfam" id="PF24883"/>
    </source>
</evidence>
<evidence type="ECO:0000313" key="5">
    <source>
        <dbReference type="EMBL" id="RBR10777.1"/>
    </source>
</evidence>
<dbReference type="AlphaFoldDB" id="A0A366R0T5"/>